<evidence type="ECO:0000313" key="3">
    <source>
        <dbReference type="Proteomes" id="UP000437824"/>
    </source>
</evidence>
<protein>
    <recommendedName>
        <fullName evidence="4">YbbR-like protein</fullName>
    </recommendedName>
</protein>
<dbReference type="InterPro" id="IPR012505">
    <property type="entry name" value="YbbR"/>
</dbReference>
<dbReference type="Gene3D" id="2.170.120.40">
    <property type="entry name" value="YbbR-like domain"/>
    <property type="match status" value="2"/>
</dbReference>
<dbReference type="RefSeq" id="WP_154780408.1">
    <property type="nucleotide sequence ID" value="NZ_WMBC01000007.1"/>
</dbReference>
<gene>
    <name evidence="2" type="ORF">GKZ57_09730</name>
</gene>
<evidence type="ECO:0000313" key="2">
    <source>
        <dbReference type="EMBL" id="MTD61538.1"/>
    </source>
</evidence>
<organism evidence="2 3">
    <name type="scientific">Blautia luti DSM 14534 = JCM 17040</name>
    <dbReference type="NCBI Taxonomy" id="649762"/>
    <lineage>
        <taxon>Bacteria</taxon>
        <taxon>Bacillati</taxon>
        <taxon>Bacillota</taxon>
        <taxon>Clostridia</taxon>
        <taxon>Lachnospirales</taxon>
        <taxon>Lachnospiraceae</taxon>
        <taxon>Blautia</taxon>
    </lineage>
</organism>
<keyword evidence="1" id="KW-0812">Transmembrane</keyword>
<sequence length="437" mass="47527">MKKRKITDNIPLKIMSVAVAVVVWLIVVNIDNPVGTNYYTLTNVELINKEYVESSDTIGKMCMPEEKQDSIRIAITTNKKIRDKIKVSDITATADLQQAVSLDTNPVMVPITVTCSVPGVTPNDIKVTPQNLSVNLDEKETQEFVVNVSRGDTKPGKDYEVGSLTANPEKVRITGPKSLVNKIDKVNATISLDGNTQDFTQDVNLTIIDKNQEALSDSEMNSLRIENNAKVSVTARLWKIRQGVGISAGYVGSPASGYQVGTVTTVPDTISVAGSTEGLETLTQNDNTITIPADSIDISGESRDVERKISLKDLLPDNVKLTSDSSEDVWVTVSILPEGSREFTLSTKDIEVKNKPDDLQVTFETAQIEIRIKSDTEDLDDLNTETDIKASIDLKGKEEGNYKVPVTLSLPNGYETVENVSTEVVISSGTGTDDSKG</sequence>
<dbReference type="PANTHER" id="PTHR37804:SF1">
    <property type="entry name" value="CDAA REGULATORY PROTEIN CDAR"/>
    <property type="match status" value="1"/>
</dbReference>
<name>A0A844GLQ7_9FIRM</name>
<evidence type="ECO:0008006" key="4">
    <source>
        <dbReference type="Google" id="ProtNLM"/>
    </source>
</evidence>
<dbReference type="EMBL" id="WMBC01000007">
    <property type="protein sequence ID" value="MTD61538.1"/>
    <property type="molecule type" value="Genomic_DNA"/>
</dbReference>
<keyword evidence="1" id="KW-1133">Transmembrane helix</keyword>
<dbReference type="AlphaFoldDB" id="A0A844GLQ7"/>
<dbReference type="Pfam" id="PF07949">
    <property type="entry name" value="YbbR"/>
    <property type="match status" value="1"/>
</dbReference>
<reference evidence="2 3" key="1">
    <citation type="submission" date="2019-11" db="EMBL/GenBank/DDBJ databases">
        <title>Draft genome sequence of Blautia luti DSM 14534T, isolated from human stool.</title>
        <authorList>
            <person name="Ortiz R."/>
            <person name="Melis-Arcos F."/>
            <person name="Covarrubias P."/>
            <person name="Cardenas J.P."/>
            <person name="Perez-Donoso J."/>
            <person name="Almonacid D."/>
        </authorList>
    </citation>
    <scope>NUCLEOTIDE SEQUENCE [LARGE SCALE GENOMIC DNA]</scope>
    <source>
        <strain evidence="2 3">DSM 14534</strain>
    </source>
</reference>
<dbReference type="PANTHER" id="PTHR37804">
    <property type="entry name" value="CDAA REGULATORY PROTEIN CDAR"/>
    <property type="match status" value="1"/>
</dbReference>
<feature type="transmembrane region" description="Helical" evidence="1">
    <location>
        <begin position="12"/>
        <end position="30"/>
    </location>
</feature>
<evidence type="ECO:0000256" key="1">
    <source>
        <dbReference type="SAM" id="Phobius"/>
    </source>
</evidence>
<keyword evidence="1" id="KW-0472">Membrane</keyword>
<dbReference type="Proteomes" id="UP000437824">
    <property type="component" value="Unassembled WGS sequence"/>
</dbReference>
<proteinExistence type="predicted"/>
<accession>A0A844GLQ7</accession>
<dbReference type="InterPro" id="IPR053154">
    <property type="entry name" value="c-di-AMP_regulator"/>
</dbReference>
<comment type="caution">
    <text evidence="2">The sequence shown here is derived from an EMBL/GenBank/DDBJ whole genome shotgun (WGS) entry which is preliminary data.</text>
</comment>
<dbReference type="Gene3D" id="2.170.120.30">
    <property type="match status" value="2"/>
</dbReference>